<evidence type="ECO:0000256" key="9">
    <source>
        <dbReference type="SAM" id="SignalP"/>
    </source>
</evidence>
<evidence type="ECO:0000313" key="12">
    <source>
        <dbReference type="Proteomes" id="UP001597112"/>
    </source>
</evidence>
<protein>
    <submittedName>
        <fullName evidence="11">SusC/RagA family TonB-linked outer membrane protein</fullName>
    </submittedName>
</protein>
<name>A0ABW3KBH4_9BACT</name>
<reference evidence="12" key="1">
    <citation type="journal article" date="2019" name="Int. J. Syst. Evol. Microbiol.">
        <title>The Global Catalogue of Microorganisms (GCM) 10K type strain sequencing project: providing services to taxonomists for standard genome sequencing and annotation.</title>
        <authorList>
            <consortium name="The Broad Institute Genomics Platform"/>
            <consortium name="The Broad Institute Genome Sequencing Center for Infectious Disease"/>
            <person name="Wu L."/>
            <person name="Ma J."/>
        </authorList>
    </citation>
    <scope>NUCLEOTIDE SEQUENCE [LARGE SCALE GENOMIC DNA]</scope>
    <source>
        <strain evidence="12">CCUG 58938</strain>
    </source>
</reference>
<dbReference type="Proteomes" id="UP001597112">
    <property type="component" value="Unassembled WGS sequence"/>
</dbReference>
<dbReference type="InterPro" id="IPR023996">
    <property type="entry name" value="TonB-dep_OMP_SusC/RagA"/>
</dbReference>
<dbReference type="InterPro" id="IPR008969">
    <property type="entry name" value="CarboxyPept-like_regulatory"/>
</dbReference>
<evidence type="ECO:0000259" key="10">
    <source>
        <dbReference type="Pfam" id="PF07715"/>
    </source>
</evidence>
<evidence type="ECO:0000256" key="3">
    <source>
        <dbReference type="ARBA" id="ARBA00022452"/>
    </source>
</evidence>
<sequence>MKTKLLALLMTLSLVGYGQSLLKGRVTDENDQPLPGVNVLIKGTSQGTVTDANGEYSLNSVSSDAVVILSFIGYTPQEIPVGGRTSIDVKLIPDSRTLEEVVVIGYGTTTQKELTGSVSVVNGEKLTSLNPVRIDQALQGQASGVQISSASGSPGGGLNIRIRGLSTNGDNNPLILVDGVPYSSDGLNALNPSDVESINVLKDASAAIYGVRAANGVIIVTTKQGRKNAKPSLEFSGYYGVQQTTKKLDLLSAREFAVLKNEAFAAGGQAPPFANVNLGNGTDWQDEVFQDAPIQNYNLNLNGGSDKSTYSIGGSYLDQEGIVGGDKASYRRYNARLNFTTDITPKLTLQNVLLYTHERRKTLAENGISSVLFNTINASPVATPYTSTGDYAFLEDVAEVINPLAQISNTFNESRVNKIVGKEELTYKINNHFQLSGRAGYNYAIVDDKTFNPLVYYGSGKAQNTALNANLDPRTTEIASGVEVPIYNNVVETRTSYFNYNLEAFLNYDRTFQDLHKVKATLGTSLFADVNKSLTGTGYNVPYNSNDFADISATDGTNLLNSTSSWQNETRLQSYFLRAEYGYGSKYLLSALIRRDGSSNFGANNRFGYFPAVSAAWVVSEESFFNTDLIEFMKVRASYGVSGNDKIGLFRYRALLGGEGVYPFNDQLVNGVAIGTLGNQDLKWETTRQTNIGVDLNLFNGQIEITADYYIKKTKDLLFQPDISAISGAYGAGSSPPWVNGGDVKNSGFELLINYSTTVSDDIRFNIGYNLTTIRNEVTALPAGVDFYEFGAFGVGGGTATRMEVGKPMGYFFGYKTDGVYQTAQEIAERGVTQPGAQPGDLRYVDKDGSTAINFGNDSDKMMIGSPIPDVIMGLNLGVNFKGIDFSATLYASLGNEILRNYERQQPLANLLNYKLERWTGPGSTNEHPRLTTAANNNAVISDYFVEDGSFMRIKNIQLGYTLPTTLTEKIGARKLRIYVAANNLATFTKYKGYDPDFSTFNPVVSGIDYGYYPQAKTFMAGLNLNF</sequence>
<evidence type="ECO:0000256" key="6">
    <source>
        <dbReference type="ARBA" id="ARBA00023136"/>
    </source>
</evidence>
<feature type="chain" id="PRO_5046440067" evidence="9">
    <location>
        <begin position="19"/>
        <end position="1027"/>
    </location>
</feature>
<comment type="subcellular location">
    <subcellularLocation>
        <location evidence="1 8">Cell outer membrane</location>
        <topology evidence="1 8">Multi-pass membrane protein</topology>
    </subcellularLocation>
</comment>
<dbReference type="Pfam" id="PF13715">
    <property type="entry name" value="CarbopepD_reg_2"/>
    <property type="match status" value="1"/>
</dbReference>
<keyword evidence="6 8" id="KW-0472">Membrane</keyword>
<keyword evidence="2 8" id="KW-0813">Transport</keyword>
<dbReference type="InterPro" id="IPR037066">
    <property type="entry name" value="Plug_dom_sf"/>
</dbReference>
<dbReference type="PANTHER" id="PTHR30069">
    <property type="entry name" value="TONB-DEPENDENT OUTER MEMBRANE RECEPTOR"/>
    <property type="match status" value="1"/>
</dbReference>
<dbReference type="EMBL" id="JBHTKA010000016">
    <property type="protein sequence ID" value="MFD1003469.1"/>
    <property type="molecule type" value="Genomic_DNA"/>
</dbReference>
<comment type="caution">
    <text evidence="11">The sequence shown here is derived from an EMBL/GenBank/DDBJ whole genome shotgun (WGS) entry which is preliminary data.</text>
</comment>
<accession>A0ABW3KBH4</accession>
<evidence type="ECO:0000256" key="5">
    <source>
        <dbReference type="ARBA" id="ARBA00022729"/>
    </source>
</evidence>
<dbReference type="InterPro" id="IPR039426">
    <property type="entry name" value="TonB-dep_rcpt-like"/>
</dbReference>
<comment type="similarity">
    <text evidence="8">Belongs to the TonB-dependent receptor family.</text>
</comment>
<dbReference type="NCBIfam" id="TIGR04056">
    <property type="entry name" value="OMP_RagA_SusC"/>
    <property type="match status" value="1"/>
</dbReference>
<dbReference type="SUPFAM" id="SSF56935">
    <property type="entry name" value="Porins"/>
    <property type="match status" value="1"/>
</dbReference>
<dbReference type="Pfam" id="PF07715">
    <property type="entry name" value="Plug"/>
    <property type="match status" value="1"/>
</dbReference>
<proteinExistence type="inferred from homology"/>
<dbReference type="RefSeq" id="WP_377586206.1">
    <property type="nucleotide sequence ID" value="NZ_JBHTKA010000016.1"/>
</dbReference>
<keyword evidence="7 8" id="KW-0998">Cell outer membrane</keyword>
<keyword evidence="5 9" id="KW-0732">Signal</keyword>
<gene>
    <name evidence="11" type="ORF">ACFQ21_29360</name>
</gene>
<keyword evidence="12" id="KW-1185">Reference proteome</keyword>
<evidence type="ECO:0000256" key="8">
    <source>
        <dbReference type="PROSITE-ProRule" id="PRU01360"/>
    </source>
</evidence>
<dbReference type="Gene3D" id="2.170.130.10">
    <property type="entry name" value="TonB-dependent receptor, plug domain"/>
    <property type="match status" value="1"/>
</dbReference>
<dbReference type="InterPro" id="IPR036942">
    <property type="entry name" value="Beta-barrel_TonB_sf"/>
</dbReference>
<feature type="signal peptide" evidence="9">
    <location>
        <begin position="1"/>
        <end position="18"/>
    </location>
</feature>
<organism evidence="11 12">
    <name type="scientific">Ohtaekwangia kribbensis</name>
    <dbReference type="NCBI Taxonomy" id="688913"/>
    <lineage>
        <taxon>Bacteria</taxon>
        <taxon>Pseudomonadati</taxon>
        <taxon>Bacteroidota</taxon>
        <taxon>Cytophagia</taxon>
        <taxon>Cytophagales</taxon>
        <taxon>Fulvivirgaceae</taxon>
        <taxon>Ohtaekwangia</taxon>
    </lineage>
</organism>
<feature type="domain" description="TonB-dependent receptor plug" evidence="10">
    <location>
        <begin position="111"/>
        <end position="217"/>
    </location>
</feature>
<dbReference type="InterPro" id="IPR023997">
    <property type="entry name" value="TonB-dep_OMP_SusC/RagA_CS"/>
</dbReference>
<dbReference type="PANTHER" id="PTHR30069:SF29">
    <property type="entry name" value="HEMOGLOBIN AND HEMOGLOBIN-HAPTOGLOBIN-BINDING PROTEIN 1-RELATED"/>
    <property type="match status" value="1"/>
</dbReference>
<keyword evidence="4 8" id="KW-0812">Transmembrane</keyword>
<evidence type="ECO:0000256" key="1">
    <source>
        <dbReference type="ARBA" id="ARBA00004571"/>
    </source>
</evidence>
<dbReference type="Gene3D" id="2.40.170.20">
    <property type="entry name" value="TonB-dependent receptor, beta-barrel domain"/>
    <property type="match status" value="1"/>
</dbReference>
<evidence type="ECO:0000256" key="7">
    <source>
        <dbReference type="ARBA" id="ARBA00023237"/>
    </source>
</evidence>
<evidence type="ECO:0000256" key="4">
    <source>
        <dbReference type="ARBA" id="ARBA00022692"/>
    </source>
</evidence>
<evidence type="ECO:0000313" key="11">
    <source>
        <dbReference type="EMBL" id="MFD1003469.1"/>
    </source>
</evidence>
<dbReference type="SUPFAM" id="SSF49464">
    <property type="entry name" value="Carboxypeptidase regulatory domain-like"/>
    <property type="match status" value="1"/>
</dbReference>
<dbReference type="InterPro" id="IPR012910">
    <property type="entry name" value="Plug_dom"/>
</dbReference>
<evidence type="ECO:0000256" key="2">
    <source>
        <dbReference type="ARBA" id="ARBA00022448"/>
    </source>
</evidence>
<keyword evidence="3 8" id="KW-1134">Transmembrane beta strand</keyword>
<dbReference type="NCBIfam" id="TIGR04057">
    <property type="entry name" value="SusC_RagA_signa"/>
    <property type="match status" value="1"/>
</dbReference>
<dbReference type="PROSITE" id="PS52016">
    <property type="entry name" value="TONB_DEPENDENT_REC_3"/>
    <property type="match status" value="1"/>
</dbReference>
<dbReference type="Gene3D" id="2.60.40.1120">
    <property type="entry name" value="Carboxypeptidase-like, regulatory domain"/>
    <property type="match status" value="1"/>
</dbReference>